<sequence>MVARVPESQPGSRRVLAVVSSFRPTAELVGNVALIAAQVDGVVVVDDGSGPDHAGVLDDVRALGATVVVLPENVGIAAALNAGLEAAAPADVDLVVTFDQDSVLPDGFVAALVEVWDRGVAAGLPVGMVSPAQFAGVAQVAGGVDPDGFQRSREPIQSGSLVSGEVLRTCGLMRAELFIDLVDVEYWLRLTTAGRACLAAPGLDLPHSLGRTYPLRLGPWVPRVGGAALTLSMSTPFRYYYRARNRVVINRAYQGVATGLRVVDTLKELRHLVFVLAYARPRGAMARIIARGLRDGARGVGGRIPDDLARRAAAISWRIDPL</sequence>
<dbReference type="KEGG" id="xce:Xcel_2565"/>
<comment type="pathway">
    <text evidence="1">Cell wall biogenesis; cell wall polysaccharide biosynthesis.</text>
</comment>
<dbReference type="HOGENOM" id="CLU_023845_9_1_11"/>
<dbReference type="STRING" id="446471.Xcel_2565"/>
<evidence type="ECO:0000313" key="6">
    <source>
        <dbReference type="EMBL" id="ACZ31580.1"/>
    </source>
</evidence>
<feature type="domain" description="Glycosyltransferase 2-like" evidence="5">
    <location>
        <begin position="39"/>
        <end position="120"/>
    </location>
</feature>
<comment type="similarity">
    <text evidence="2">Belongs to the glycosyltransferase 2 family.</text>
</comment>
<dbReference type="InterPro" id="IPR001173">
    <property type="entry name" value="Glyco_trans_2-like"/>
</dbReference>
<dbReference type="eggNOG" id="COG1216">
    <property type="taxonomic scope" value="Bacteria"/>
</dbReference>
<dbReference type="Gene3D" id="3.90.550.10">
    <property type="entry name" value="Spore Coat Polysaccharide Biosynthesis Protein SpsA, Chain A"/>
    <property type="match status" value="1"/>
</dbReference>
<keyword evidence="3" id="KW-0328">Glycosyltransferase</keyword>
<evidence type="ECO:0000313" key="7">
    <source>
        <dbReference type="Proteomes" id="UP000002255"/>
    </source>
</evidence>
<protein>
    <submittedName>
        <fullName evidence="6">Glycosyl transferase family 2</fullName>
    </submittedName>
</protein>
<dbReference type="EMBL" id="CP001821">
    <property type="protein sequence ID" value="ACZ31580.1"/>
    <property type="molecule type" value="Genomic_DNA"/>
</dbReference>
<proteinExistence type="inferred from homology"/>
<dbReference type="CAZy" id="GT2">
    <property type="family name" value="Glycosyltransferase Family 2"/>
</dbReference>
<dbReference type="Pfam" id="PF00535">
    <property type="entry name" value="Glycos_transf_2"/>
    <property type="match status" value="1"/>
</dbReference>
<keyword evidence="7" id="KW-1185">Reference proteome</keyword>
<evidence type="ECO:0000256" key="2">
    <source>
        <dbReference type="ARBA" id="ARBA00006739"/>
    </source>
</evidence>
<organism evidence="6 7">
    <name type="scientific">Xylanimonas cellulosilytica (strain DSM 15894 / JCM 12276 / CECT 5975 / KCTC 9989 / LMG 20990 / NBRC 107835 / XIL07)</name>
    <dbReference type="NCBI Taxonomy" id="446471"/>
    <lineage>
        <taxon>Bacteria</taxon>
        <taxon>Bacillati</taxon>
        <taxon>Actinomycetota</taxon>
        <taxon>Actinomycetes</taxon>
        <taxon>Micrococcales</taxon>
        <taxon>Promicromonosporaceae</taxon>
        <taxon>Xylanimonas</taxon>
    </lineage>
</organism>
<evidence type="ECO:0000256" key="4">
    <source>
        <dbReference type="ARBA" id="ARBA00022679"/>
    </source>
</evidence>
<dbReference type="AlphaFoldDB" id="D1BX12"/>
<evidence type="ECO:0000259" key="5">
    <source>
        <dbReference type="Pfam" id="PF00535"/>
    </source>
</evidence>
<dbReference type="SUPFAM" id="SSF53448">
    <property type="entry name" value="Nucleotide-diphospho-sugar transferases"/>
    <property type="match status" value="1"/>
</dbReference>
<evidence type="ECO:0000256" key="3">
    <source>
        <dbReference type="ARBA" id="ARBA00022676"/>
    </source>
</evidence>
<dbReference type="Proteomes" id="UP000002255">
    <property type="component" value="Chromosome"/>
</dbReference>
<reference evidence="6 7" key="2">
    <citation type="journal article" date="2010" name="Stand. Genomic Sci.">
        <title>Complete genome sequence of Xylanimonas cellulosilytica type strain (XIL07).</title>
        <authorList>
            <person name="Foster B."/>
            <person name="Pukall R."/>
            <person name="Abt B."/>
            <person name="Nolan M."/>
            <person name="Glavina Del Rio T."/>
            <person name="Chen F."/>
            <person name="Lucas S."/>
            <person name="Tice H."/>
            <person name="Pitluck S."/>
            <person name="Cheng J.-F."/>
            <person name="Chertkov O."/>
            <person name="Brettin T."/>
            <person name="Han C."/>
            <person name="Detter J.C."/>
            <person name="Bruce D."/>
            <person name="Goodwin L."/>
            <person name="Ivanova N."/>
            <person name="Mavromatis K."/>
            <person name="Pati A."/>
            <person name="Mikhailova N."/>
            <person name="Chen A."/>
            <person name="Palaniappan K."/>
            <person name="Land M."/>
            <person name="Hauser L."/>
            <person name="Chang Y.-J."/>
            <person name="Jeffries C.D."/>
            <person name="Chain P."/>
            <person name="Rohde M."/>
            <person name="Goeker M."/>
            <person name="Bristow J."/>
            <person name="Eisen J.A."/>
            <person name="Markowitz V."/>
            <person name="Hugenholtz P."/>
            <person name="Kyrpides N.C."/>
            <person name="Klenk H.-P."/>
            <person name="Lapidus A."/>
        </authorList>
    </citation>
    <scope>NUCLEOTIDE SEQUENCE [LARGE SCALE GENOMIC DNA]</scope>
    <source>
        <strain evidence="7">DSM 15894 / CECT 5975 / LMG 20990 / XIL07</strain>
    </source>
</reference>
<dbReference type="GO" id="GO:0016757">
    <property type="term" value="F:glycosyltransferase activity"/>
    <property type="evidence" value="ECO:0007669"/>
    <property type="project" value="UniProtKB-KW"/>
</dbReference>
<evidence type="ECO:0000256" key="1">
    <source>
        <dbReference type="ARBA" id="ARBA00004776"/>
    </source>
</evidence>
<dbReference type="InterPro" id="IPR029044">
    <property type="entry name" value="Nucleotide-diphossugar_trans"/>
</dbReference>
<dbReference type="RefSeq" id="WP_012879322.1">
    <property type="nucleotide sequence ID" value="NC_013530.1"/>
</dbReference>
<name>D1BX12_XYLCX</name>
<dbReference type="PANTHER" id="PTHR43179:SF12">
    <property type="entry name" value="GALACTOFURANOSYLTRANSFERASE GLFT2"/>
    <property type="match status" value="1"/>
</dbReference>
<keyword evidence="4 6" id="KW-0808">Transferase</keyword>
<gene>
    <name evidence="6" type="ordered locus">Xcel_2565</name>
</gene>
<accession>D1BX12</accession>
<dbReference type="PANTHER" id="PTHR43179">
    <property type="entry name" value="RHAMNOSYLTRANSFERASE WBBL"/>
    <property type="match status" value="1"/>
</dbReference>
<dbReference type="OrthoDB" id="9771846at2"/>
<reference evidence="7" key="1">
    <citation type="submission" date="2009-11" db="EMBL/GenBank/DDBJ databases">
        <title>The complete chromosome of Xylanimonas cellulosilytica DSM 15894.</title>
        <authorList>
            <consortium name="US DOE Joint Genome Institute (JGI-PGF)"/>
            <person name="Lucas S."/>
            <person name="Copeland A."/>
            <person name="Lapidus A."/>
            <person name="Glavina del Rio T."/>
            <person name="Dalin E."/>
            <person name="Tice H."/>
            <person name="Bruce D."/>
            <person name="Goodwin L."/>
            <person name="Pitluck S."/>
            <person name="Kyrpides N."/>
            <person name="Mavromatis K."/>
            <person name="Ivanova N."/>
            <person name="Mikhailova N."/>
            <person name="Foster B."/>
            <person name="Clum A."/>
            <person name="Brettin T."/>
            <person name="Detter J.C."/>
            <person name="Han C."/>
            <person name="Larimer F."/>
            <person name="Land M."/>
            <person name="Hauser L."/>
            <person name="Markowitz V."/>
            <person name="Cheng J.F."/>
            <person name="Hugenholtz P."/>
            <person name="Woyke T."/>
            <person name="Wu D."/>
            <person name="Gehrich-Schroeter G."/>
            <person name="Schneider S."/>
            <person name="Pukall S.R."/>
            <person name="Klenk H.P."/>
            <person name="Eisen J.A."/>
        </authorList>
    </citation>
    <scope>NUCLEOTIDE SEQUENCE [LARGE SCALE GENOMIC DNA]</scope>
    <source>
        <strain evidence="7">DSM 15894 / CECT 5975 / LMG 20990 / XIL07</strain>
    </source>
</reference>